<evidence type="ECO:0000256" key="7">
    <source>
        <dbReference type="ARBA" id="ARBA00022989"/>
    </source>
</evidence>
<dbReference type="WBParaSite" id="GPUH_0001261401-mRNA-1">
    <property type="protein sequence ID" value="GPUH_0001261401-mRNA-1"/>
    <property type="gene ID" value="GPUH_0001261401"/>
</dbReference>
<dbReference type="Gene3D" id="3.90.550.50">
    <property type="match status" value="1"/>
</dbReference>
<feature type="transmembrane region" description="Helical" evidence="11">
    <location>
        <begin position="21"/>
        <end position="42"/>
    </location>
</feature>
<dbReference type="InterPro" id="IPR002659">
    <property type="entry name" value="Glyco_trans_31"/>
</dbReference>
<protein>
    <recommendedName>
        <fullName evidence="11">Hexosyltransferase</fullName>
        <ecNumber evidence="11">2.4.1.-</ecNumber>
    </recommendedName>
</protein>
<dbReference type="EMBL" id="UYRT01079447">
    <property type="protein sequence ID" value="VDN20734.1"/>
    <property type="molecule type" value="Genomic_DNA"/>
</dbReference>
<keyword evidence="7 11" id="KW-1133">Transmembrane helix</keyword>
<evidence type="ECO:0000313" key="12">
    <source>
        <dbReference type="EMBL" id="VDN20734.1"/>
    </source>
</evidence>
<keyword evidence="9 11" id="KW-0472">Membrane</keyword>
<organism evidence="14">
    <name type="scientific">Gongylonema pulchrum</name>
    <dbReference type="NCBI Taxonomy" id="637853"/>
    <lineage>
        <taxon>Eukaryota</taxon>
        <taxon>Metazoa</taxon>
        <taxon>Ecdysozoa</taxon>
        <taxon>Nematoda</taxon>
        <taxon>Chromadorea</taxon>
        <taxon>Rhabditida</taxon>
        <taxon>Spirurina</taxon>
        <taxon>Spiruromorpha</taxon>
        <taxon>Spiruroidea</taxon>
        <taxon>Gongylonematidae</taxon>
        <taxon>Gongylonema</taxon>
    </lineage>
</organism>
<evidence type="ECO:0000256" key="2">
    <source>
        <dbReference type="ARBA" id="ARBA00008661"/>
    </source>
</evidence>
<evidence type="ECO:0000256" key="10">
    <source>
        <dbReference type="ARBA" id="ARBA00023180"/>
    </source>
</evidence>
<keyword evidence="3 11" id="KW-0328">Glycosyltransferase</keyword>
<evidence type="ECO:0000256" key="9">
    <source>
        <dbReference type="ARBA" id="ARBA00023136"/>
    </source>
</evidence>
<evidence type="ECO:0000256" key="1">
    <source>
        <dbReference type="ARBA" id="ARBA00004323"/>
    </source>
</evidence>
<dbReference type="PANTHER" id="PTHR11214">
    <property type="entry name" value="BETA-1,3-N-ACETYLGLUCOSAMINYLTRANSFERASE"/>
    <property type="match status" value="1"/>
</dbReference>
<keyword evidence="8 11" id="KW-0333">Golgi apparatus</keyword>
<dbReference type="GO" id="GO:0016758">
    <property type="term" value="F:hexosyltransferase activity"/>
    <property type="evidence" value="ECO:0007669"/>
    <property type="project" value="InterPro"/>
</dbReference>
<keyword evidence="6 11" id="KW-0735">Signal-anchor</keyword>
<evidence type="ECO:0000313" key="13">
    <source>
        <dbReference type="Proteomes" id="UP000271098"/>
    </source>
</evidence>
<keyword evidence="4" id="KW-0808">Transferase</keyword>
<evidence type="ECO:0000256" key="3">
    <source>
        <dbReference type="ARBA" id="ARBA00022676"/>
    </source>
</evidence>
<gene>
    <name evidence="12" type="ORF">GPUH_LOCUS12599</name>
</gene>
<dbReference type="GO" id="GO:0006493">
    <property type="term" value="P:protein O-linked glycosylation"/>
    <property type="evidence" value="ECO:0007669"/>
    <property type="project" value="TreeGrafter"/>
</dbReference>
<accession>A0A183DV59</accession>
<comment type="similarity">
    <text evidence="2 11">Belongs to the glycosyltransferase 31 family.</text>
</comment>
<dbReference type="GO" id="GO:0000139">
    <property type="term" value="C:Golgi membrane"/>
    <property type="evidence" value="ECO:0007669"/>
    <property type="project" value="UniProtKB-SubCell"/>
</dbReference>
<dbReference type="FunFam" id="3.90.550.50:FF:000001">
    <property type="entry name" value="Hexosyltransferase"/>
    <property type="match status" value="1"/>
</dbReference>
<evidence type="ECO:0000256" key="4">
    <source>
        <dbReference type="ARBA" id="ARBA00022679"/>
    </source>
</evidence>
<comment type="subcellular location">
    <subcellularLocation>
        <location evidence="1 11">Golgi apparatus membrane</location>
        <topology evidence="1 11">Single-pass type II membrane protein</topology>
    </subcellularLocation>
</comment>
<dbReference type="OrthoDB" id="6355886at2759"/>
<name>A0A183DV59_9BILA</name>
<dbReference type="PANTHER" id="PTHR11214:SF376">
    <property type="entry name" value="HEXOSYLTRANSFERASE"/>
    <property type="match status" value="1"/>
</dbReference>
<evidence type="ECO:0000313" key="14">
    <source>
        <dbReference type="WBParaSite" id="GPUH_0001261401-mRNA-1"/>
    </source>
</evidence>
<sequence>MNAVIRQTYGIIRIFYRFTRIRRIIFSYIASLFIVVLLWILVGTAPATTTGTVSFRCDDHYEEELFDPYKYQWTIVDSDFCTRKYPELFLLIIVHTDTEHFTERMAVREMWGSPELYHKVGTAPATTTGTVSFRCDNHYEEELFDPYKYQWTIVDSDFCTRKYPELFLLIIVHTDTEHFTERMAVREMWGNPELFHNVRFQPTKVIFAVGKSNNSDTNYFLEKEAEQYGDLLQQDFMDTYENLTLKAVMWIRFVHEFCPKVPYILKMDDDVMINYFGLVQILQNRSHPNSKIPFRSKTMACIVRKNYPAVRENTKWKVPKEEYSDDFYPPFCNGWYYLWTGDLIKLVLRTLPYCTYYRMDDVHITGHMAKRVQAHFENWEPIKFDMNSPDNVYGYEQAI</sequence>
<keyword evidence="13" id="KW-1185">Reference proteome</keyword>
<keyword evidence="5 11" id="KW-0812">Transmembrane</keyword>
<reference evidence="12 13" key="2">
    <citation type="submission" date="2018-11" db="EMBL/GenBank/DDBJ databases">
        <authorList>
            <consortium name="Pathogen Informatics"/>
        </authorList>
    </citation>
    <scope>NUCLEOTIDE SEQUENCE [LARGE SCALE GENOMIC DNA]</scope>
</reference>
<dbReference type="EC" id="2.4.1.-" evidence="11"/>
<evidence type="ECO:0000256" key="8">
    <source>
        <dbReference type="ARBA" id="ARBA00023034"/>
    </source>
</evidence>
<reference evidence="14" key="1">
    <citation type="submission" date="2016-06" db="UniProtKB">
        <authorList>
            <consortium name="WormBaseParasite"/>
        </authorList>
    </citation>
    <scope>IDENTIFICATION</scope>
</reference>
<keyword evidence="10" id="KW-0325">Glycoprotein</keyword>
<dbReference type="Pfam" id="PF01762">
    <property type="entry name" value="Galactosyl_T"/>
    <property type="match status" value="1"/>
</dbReference>
<dbReference type="Proteomes" id="UP000271098">
    <property type="component" value="Unassembled WGS sequence"/>
</dbReference>
<dbReference type="AlphaFoldDB" id="A0A183DV59"/>
<proteinExistence type="inferred from homology"/>
<evidence type="ECO:0000256" key="6">
    <source>
        <dbReference type="ARBA" id="ARBA00022968"/>
    </source>
</evidence>
<evidence type="ECO:0000256" key="5">
    <source>
        <dbReference type="ARBA" id="ARBA00022692"/>
    </source>
</evidence>
<evidence type="ECO:0000256" key="11">
    <source>
        <dbReference type="RuleBase" id="RU363063"/>
    </source>
</evidence>